<dbReference type="AlphaFoldDB" id="T1FSY7"/>
<dbReference type="FunFam" id="2.130.10.10:FF:002207">
    <property type="entry name" value="Protein NEDD1"/>
    <property type="match status" value="1"/>
</dbReference>
<dbReference type="CTD" id="20211934"/>
<gene>
    <name evidence="6" type="primary">20211934</name>
    <name evidence="5" type="ORF">HELRODRAFT_191412</name>
</gene>
<reference evidence="7" key="1">
    <citation type="submission" date="2012-12" db="EMBL/GenBank/DDBJ databases">
        <authorList>
            <person name="Hellsten U."/>
            <person name="Grimwood J."/>
            <person name="Chapman J.A."/>
            <person name="Shapiro H."/>
            <person name="Aerts A."/>
            <person name="Otillar R.P."/>
            <person name="Terry A.Y."/>
            <person name="Boore J.L."/>
            <person name="Simakov O."/>
            <person name="Marletaz F."/>
            <person name="Cho S.-J."/>
            <person name="Edsinger-Gonzales E."/>
            <person name="Havlak P."/>
            <person name="Kuo D.-H."/>
            <person name="Larsson T."/>
            <person name="Lv J."/>
            <person name="Arendt D."/>
            <person name="Savage R."/>
            <person name="Osoegawa K."/>
            <person name="de Jong P."/>
            <person name="Lindberg D.R."/>
            <person name="Seaver E.C."/>
            <person name="Weisblat D.A."/>
            <person name="Putnam N.H."/>
            <person name="Grigoriev I.V."/>
            <person name="Rokhsar D.S."/>
        </authorList>
    </citation>
    <scope>NUCLEOTIDE SEQUENCE</scope>
</reference>
<dbReference type="InParanoid" id="T1FSY7"/>
<dbReference type="FunCoup" id="T1FSY7">
    <property type="interactions" value="14"/>
</dbReference>
<dbReference type="PROSITE" id="PS50082">
    <property type="entry name" value="WD_REPEATS_2"/>
    <property type="match status" value="2"/>
</dbReference>
<evidence type="ECO:0000313" key="5">
    <source>
        <dbReference type="EMBL" id="ESO05216.1"/>
    </source>
</evidence>
<dbReference type="eggNOG" id="KOG4378">
    <property type="taxonomic scope" value="Eukaryota"/>
</dbReference>
<dbReference type="InterPro" id="IPR001680">
    <property type="entry name" value="WD40_rpt"/>
</dbReference>
<evidence type="ECO:0000313" key="6">
    <source>
        <dbReference type="EnsemblMetazoa" id="HelroP191412"/>
    </source>
</evidence>
<dbReference type="EMBL" id="AMQM01003895">
    <property type="status" value="NOT_ANNOTATED_CDS"/>
    <property type="molecule type" value="Genomic_DNA"/>
</dbReference>
<keyword evidence="4" id="KW-0175">Coiled coil</keyword>
<dbReference type="STRING" id="6412.T1FSY7"/>
<dbReference type="GO" id="GO:0036064">
    <property type="term" value="C:ciliary basal body"/>
    <property type="evidence" value="ECO:0000318"/>
    <property type="project" value="GO_Central"/>
</dbReference>
<dbReference type="Gene3D" id="2.130.10.10">
    <property type="entry name" value="YVTN repeat-like/Quinoprotein amine dehydrogenase"/>
    <property type="match status" value="2"/>
</dbReference>
<dbReference type="KEGG" id="hro:HELRODRAFT_191412"/>
<dbReference type="SMART" id="SM00320">
    <property type="entry name" value="WD40"/>
    <property type="match status" value="5"/>
</dbReference>
<keyword evidence="2" id="KW-0677">Repeat</keyword>
<dbReference type="SUPFAM" id="SSF50978">
    <property type="entry name" value="WD40 repeat-like"/>
    <property type="match status" value="2"/>
</dbReference>
<name>T1FSY7_HELRO</name>
<dbReference type="HOGENOM" id="CLU_415014_0_0_1"/>
<dbReference type="GO" id="GO:0000278">
    <property type="term" value="P:mitotic cell cycle"/>
    <property type="evidence" value="ECO:0000318"/>
    <property type="project" value="GO_Central"/>
</dbReference>
<dbReference type="GO" id="GO:0007020">
    <property type="term" value="P:microtubule nucleation"/>
    <property type="evidence" value="ECO:0000318"/>
    <property type="project" value="GO_Central"/>
</dbReference>
<dbReference type="Proteomes" id="UP000015101">
    <property type="component" value="Unassembled WGS sequence"/>
</dbReference>
<evidence type="ECO:0000256" key="2">
    <source>
        <dbReference type="ARBA" id="ARBA00022737"/>
    </source>
</evidence>
<dbReference type="PROSITE" id="PS00678">
    <property type="entry name" value="WD_REPEATS_1"/>
    <property type="match status" value="2"/>
</dbReference>
<dbReference type="OrthoDB" id="1602884at2759"/>
<dbReference type="EnsemblMetazoa" id="HelroT191412">
    <property type="protein sequence ID" value="HelroP191412"/>
    <property type="gene ID" value="HelroG191412"/>
</dbReference>
<sequence>MADYMLATAGEQVKFWTVENCDVVNTWKPYVGGVPALAWAPNNNFIACLSSSSNEIKVKYTVPDMAASDVTTIPTETTGKQCLTIDSSSRLILAGGSNGLLHLWDIKSQKLRKTYKHASCKSMVTSCQYNLDDCLIAASHENGDVIFYNATSSVATGPISANNKSAIRCLRFSYFCSNLLATVSDDGATRLWDATTRTHQHTYKNTHGAPATSLAFSPFNQLLMLTAGLDKKVVCYDVISKKSLKSVSVDTPLTSIDIFPDGITVAVGTTRGQIIFYDLRKGFSQFMKKTAHTTSVHCLTFQKKAPSSQTKSVQETKLKSVKESSNVIVRNVSPEKLKDMTNLNDSPLQKVPSNKVESAAENLFSPHRDHDSFLANHTPDHLNISKCTMDRGDRDSLQMFESYNRLSDINNVIFSPIVSDPNNHSSTNHSFTPSDVKMPPLSLDTSEMDLLRMSLNASFVKDISSSSQMQIQFNNIGAQAMEKIISSPVQQTSSLPTQMSSSLKTSTLQNLDISSIGDKIIPQNIGDKCLKDANSVDSTKSKTALSVANEKLKVRFNDSTVNYSLDSSVGNETAAIPVAYLQGGSFPVEFIRNVIRDEMEEYFEQMRDCVVKLQAEMIKKFYHQQIEMEKLLKSYSVNPDLISEINRLKEENENLKRNYTFSQLNK</sequence>
<proteinExistence type="predicted"/>
<dbReference type="OMA" id="GTMVLWD"/>
<dbReference type="InterPro" id="IPR052818">
    <property type="entry name" value="NEDD1_Spindle_Assembly"/>
</dbReference>
<dbReference type="GO" id="GO:0005813">
    <property type="term" value="C:centrosome"/>
    <property type="evidence" value="ECO:0000318"/>
    <property type="project" value="GO_Central"/>
</dbReference>
<dbReference type="GO" id="GO:0005814">
    <property type="term" value="C:centriole"/>
    <property type="evidence" value="ECO:0000318"/>
    <property type="project" value="GO_Central"/>
</dbReference>
<evidence type="ECO:0000256" key="3">
    <source>
        <dbReference type="PROSITE-ProRule" id="PRU00221"/>
    </source>
</evidence>
<dbReference type="PANTHER" id="PTHR44414:SF1">
    <property type="entry name" value="PROTEIN NEDD1"/>
    <property type="match status" value="1"/>
</dbReference>
<reference evidence="6" key="3">
    <citation type="submission" date="2015-06" db="UniProtKB">
        <authorList>
            <consortium name="EnsemblMetazoa"/>
        </authorList>
    </citation>
    <scope>IDENTIFICATION</scope>
</reference>
<evidence type="ECO:0000256" key="4">
    <source>
        <dbReference type="SAM" id="Coils"/>
    </source>
</evidence>
<dbReference type="GO" id="GO:0000922">
    <property type="term" value="C:spindle pole"/>
    <property type="evidence" value="ECO:0000318"/>
    <property type="project" value="GO_Central"/>
</dbReference>
<dbReference type="InterPro" id="IPR036322">
    <property type="entry name" value="WD40_repeat_dom_sf"/>
</dbReference>
<evidence type="ECO:0000256" key="1">
    <source>
        <dbReference type="ARBA" id="ARBA00022574"/>
    </source>
</evidence>
<keyword evidence="1 3" id="KW-0853">WD repeat</keyword>
<keyword evidence="7" id="KW-1185">Reference proteome</keyword>
<protein>
    <submittedName>
        <fullName evidence="5 6">Uncharacterized protein</fullName>
    </submittedName>
</protein>
<dbReference type="GO" id="GO:0043015">
    <property type="term" value="F:gamma-tubulin binding"/>
    <property type="evidence" value="ECO:0000318"/>
    <property type="project" value="GO_Central"/>
</dbReference>
<dbReference type="Pfam" id="PF00400">
    <property type="entry name" value="WD40"/>
    <property type="match status" value="2"/>
</dbReference>
<accession>T1FSY7</accession>
<dbReference type="InterPro" id="IPR019775">
    <property type="entry name" value="WD40_repeat_CS"/>
</dbReference>
<feature type="repeat" description="WD" evidence="3">
    <location>
        <begin position="83"/>
        <end position="114"/>
    </location>
</feature>
<dbReference type="EMBL" id="KB096365">
    <property type="protein sequence ID" value="ESO05216.1"/>
    <property type="molecule type" value="Genomic_DNA"/>
</dbReference>
<feature type="coiled-coil region" evidence="4">
    <location>
        <begin position="638"/>
        <end position="665"/>
    </location>
</feature>
<feature type="repeat" description="WD" evidence="3">
    <location>
        <begin position="160"/>
        <end position="202"/>
    </location>
</feature>
<dbReference type="RefSeq" id="XP_009016531.1">
    <property type="nucleotide sequence ID" value="XM_009018283.1"/>
</dbReference>
<reference evidence="5 7" key="2">
    <citation type="journal article" date="2013" name="Nature">
        <title>Insights into bilaterian evolution from three spiralian genomes.</title>
        <authorList>
            <person name="Simakov O."/>
            <person name="Marletaz F."/>
            <person name="Cho S.J."/>
            <person name="Edsinger-Gonzales E."/>
            <person name="Havlak P."/>
            <person name="Hellsten U."/>
            <person name="Kuo D.H."/>
            <person name="Larsson T."/>
            <person name="Lv J."/>
            <person name="Arendt D."/>
            <person name="Savage R."/>
            <person name="Osoegawa K."/>
            <person name="de Jong P."/>
            <person name="Grimwood J."/>
            <person name="Chapman J.A."/>
            <person name="Shapiro H."/>
            <person name="Aerts A."/>
            <person name="Otillar R.P."/>
            <person name="Terry A.Y."/>
            <person name="Boore J.L."/>
            <person name="Grigoriev I.V."/>
            <person name="Lindberg D.R."/>
            <person name="Seaver E.C."/>
            <person name="Weisblat D.A."/>
            <person name="Putnam N.H."/>
            <person name="Rokhsar D.S."/>
        </authorList>
    </citation>
    <scope>NUCLEOTIDE SEQUENCE</scope>
</reference>
<evidence type="ECO:0000313" key="7">
    <source>
        <dbReference type="Proteomes" id="UP000015101"/>
    </source>
</evidence>
<dbReference type="InterPro" id="IPR015943">
    <property type="entry name" value="WD40/YVTN_repeat-like_dom_sf"/>
</dbReference>
<organism evidence="6 7">
    <name type="scientific">Helobdella robusta</name>
    <name type="common">Californian leech</name>
    <dbReference type="NCBI Taxonomy" id="6412"/>
    <lineage>
        <taxon>Eukaryota</taxon>
        <taxon>Metazoa</taxon>
        <taxon>Spiralia</taxon>
        <taxon>Lophotrochozoa</taxon>
        <taxon>Annelida</taxon>
        <taxon>Clitellata</taxon>
        <taxon>Hirudinea</taxon>
        <taxon>Rhynchobdellida</taxon>
        <taxon>Glossiphoniidae</taxon>
        <taxon>Helobdella</taxon>
    </lineage>
</organism>
<dbReference type="FunFam" id="2.130.10.10:FF:002941">
    <property type="entry name" value="Uncharacterized protein"/>
    <property type="match status" value="1"/>
</dbReference>
<dbReference type="GeneID" id="20211934"/>
<dbReference type="GO" id="GO:0005737">
    <property type="term" value="C:cytoplasm"/>
    <property type="evidence" value="ECO:0000318"/>
    <property type="project" value="GO_Central"/>
</dbReference>
<dbReference type="PANTHER" id="PTHR44414">
    <property type="entry name" value="PROTEIN NEDD1"/>
    <property type="match status" value="1"/>
</dbReference>